<evidence type="ECO:0008006" key="3">
    <source>
        <dbReference type="Google" id="ProtNLM"/>
    </source>
</evidence>
<accession>A0A927I2Y8</accession>
<dbReference type="RefSeq" id="WP_089172764.1">
    <property type="nucleotide sequence ID" value="NZ_JACXWY010000030.1"/>
</dbReference>
<reference evidence="1" key="1">
    <citation type="submission" date="2020-09" db="EMBL/GenBank/DDBJ databases">
        <title>Bosea spartocytisi sp. nov. a root nodule endophyte of Spartocytisus supranubius in the high mountain ecosystem fo the Teide National Park (Canary Islands, Spain).</title>
        <authorList>
            <person name="Pulido-Suarez L."/>
            <person name="Peix A."/>
            <person name="Igual J.M."/>
            <person name="Socas-Perez N."/>
            <person name="Velazquez E."/>
            <person name="Flores-Felix J.D."/>
            <person name="Leon-Barrios M."/>
        </authorList>
    </citation>
    <scope>NUCLEOTIDE SEQUENCE</scope>
    <source>
        <strain evidence="1">SSUT16</strain>
    </source>
</reference>
<proteinExistence type="predicted"/>
<sequence length="186" mass="20350">MTGNRTLFGVVLAATVAGCAATTPEPPEPVAVTSIAGAEALHTPERVVPGRLEYAPDGSTFAPILTERFPYPTQSDANAAHRRLIGASAAGRPYPPAVRLFGCKPGALDAETARVTRYRGPVVHCATDFLDGDGRAVRREAVNFYYHLSHWTMLPVDPPRASVAWRDREGSPRDLWWWVPGRSRYR</sequence>
<comment type="caution">
    <text evidence="1">The sequence shown here is derived from an EMBL/GenBank/DDBJ whole genome shotgun (WGS) entry which is preliminary data.</text>
</comment>
<name>A0A927I2Y8_9HYPH</name>
<evidence type="ECO:0000313" key="1">
    <source>
        <dbReference type="EMBL" id="MBD3849147.1"/>
    </source>
</evidence>
<organism evidence="1 2">
    <name type="scientific">Bosea spartocytisi</name>
    <dbReference type="NCBI Taxonomy" id="2773451"/>
    <lineage>
        <taxon>Bacteria</taxon>
        <taxon>Pseudomonadati</taxon>
        <taxon>Pseudomonadota</taxon>
        <taxon>Alphaproteobacteria</taxon>
        <taxon>Hyphomicrobiales</taxon>
        <taxon>Boseaceae</taxon>
        <taxon>Bosea</taxon>
    </lineage>
</organism>
<gene>
    <name evidence="1" type="ORF">IED13_25895</name>
</gene>
<dbReference type="Proteomes" id="UP000619295">
    <property type="component" value="Unassembled WGS sequence"/>
</dbReference>
<protein>
    <recommendedName>
        <fullName evidence="3">Lipoprotein</fullName>
    </recommendedName>
</protein>
<keyword evidence="2" id="KW-1185">Reference proteome</keyword>
<dbReference type="AlphaFoldDB" id="A0A927I2Y8"/>
<dbReference type="EMBL" id="JACXWY010000030">
    <property type="protein sequence ID" value="MBD3849147.1"/>
    <property type="molecule type" value="Genomic_DNA"/>
</dbReference>
<dbReference type="PROSITE" id="PS51257">
    <property type="entry name" value="PROKAR_LIPOPROTEIN"/>
    <property type="match status" value="1"/>
</dbReference>
<evidence type="ECO:0000313" key="2">
    <source>
        <dbReference type="Proteomes" id="UP000619295"/>
    </source>
</evidence>